<dbReference type="InParanoid" id="A0D4R4"/>
<name>A0D4R4_PARTE</name>
<evidence type="ECO:0000256" key="1">
    <source>
        <dbReference type="SAM" id="MobiDB-lite"/>
    </source>
</evidence>
<dbReference type="KEGG" id="ptm:GSPATT00013478001"/>
<dbReference type="OrthoDB" id="312340at2759"/>
<dbReference type="RefSeq" id="XP_001445428.1">
    <property type="nucleotide sequence ID" value="XM_001445391.1"/>
</dbReference>
<dbReference type="EMBL" id="CT868296">
    <property type="protein sequence ID" value="CAK78031.1"/>
    <property type="molecule type" value="Genomic_DNA"/>
</dbReference>
<dbReference type="GeneID" id="5031213"/>
<evidence type="ECO:0000313" key="3">
    <source>
        <dbReference type="Proteomes" id="UP000000600"/>
    </source>
</evidence>
<protein>
    <submittedName>
        <fullName evidence="2">Uncharacterized protein</fullName>
    </submittedName>
</protein>
<evidence type="ECO:0000313" key="2">
    <source>
        <dbReference type="EMBL" id="CAK78031.1"/>
    </source>
</evidence>
<feature type="region of interest" description="Disordered" evidence="1">
    <location>
        <begin position="594"/>
        <end position="616"/>
    </location>
</feature>
<proteinExistence type="predicted"/>
<dbReference type="AlphaFoldDB" id="A0D4R4"/>
<gene>
    <name evidence="2" type="ORF">GSPATT00013478001</name>
</gene>
<sequence>MKTRTFFQKQQQQQMNKKEQKKLNLNEINQKEPVFSDNIEQSKKIKSLRQLAEVIEYVTSLIMPFLTLRVFNSKKQNQIDDFCFGYYLQLFNLNEITIQSFGLEGIFVIPTPYQKASDQFSTFKIFYYMINLINQQNIQDKDIKVLIEDLRKQYQDVLLCWNNQMMLFLEQKDEDKNNMDGFISTMKKLFSDNYLVKLKHIFQILCAILKLIHVNDLNQSKPETKTENEVNQEVQQKEVKQKKDIGITYSQVFEISTNETDFDEEDENNLQMDLQDQGGSNQDRNSSQKEIPLEDQLQNIFQVLQGGELDENTKTQIRGLSKNYQGTVRAFRMNSNRIIGYAQFLYSTLIKFFFNDVGCACSNKAKEFSKDKQGEATFFRFSDKIIGGSRARPFLSNCYFVNLQRDLLNCWLETNKNCSEKSKTALRLVVENVEQLVKKNDQPSIREFFKDLISQQQNGKQQFSNNLLILIGHKSENSVANYTTIYELDNYCEVDKYDIDESDKKLLKTSTNQYLNQNGSNKDNQDNQESKPQNCSCVVSEILQNYANVQKIQNKVYIYEIGKQSLNEFLKKYINEIKGQQSQGRRITRLQHYNSNNHSEGTSPDDASNFERQIQQ</sequence>
<dbReference type="HOGENOM" id="CLU_443775_0_0_1"/>
<organism evidence="2 3">
    <name type="scientific">Paramecium tetraurelia</name>
    <dbReference type="NCBI Taxonomy" id="5888"/>
    <lineage>
        <taxon>Eukaryota</taxon>
        <taxon>Sar</taxon>
        <taxon>Alveolata</taxon>
        <taxon>Ciliophora</taxon>
        <taxon>Intramacronucleata</taxon>
        <taxon>Oligohymenophorea</taxon>
        <taxon>Peniculida</taxon>
        <taxon>Parameciidae</taxon>
        <taxon>Paramecium</taxon>
    </lineage>
</organism>
<dbReference type="Proteomes" id="UP000000600">
    <property type="component" value="Unassembled WGS sequence"/>
</dbReference>
<reference evidence="2 3" key="1">
    <citation type="journal article" date="2006" name="Nature">
        <title>Global trends of whole-genome duplications revealed by the ciliate Paramecium tetraurelia.</title>
        <authorList>
            <consortium name="Genoscope"/>
            <person name="Aury J.-M."/>
            <person name="Jaillon O."/>
            <person name="Duret L."/>
            <person name="Noel B."/>
            <person name="Jubin C."/>
            <person name="Porcel B.M."/>
            <person name="Segurens B."/>
            <person name="Daubin V."/>
            <person name="Anthouard V."/>
            <person name="Aiach N."/>
            <person name="Arnaiz O."/>
            <person name="Billaut A."/>
            <person name="Beisson J."/>
            <person name="Blanc I."/>
            <person name="Bouhouche K."/>
            <person name="Camara F."/>
            <person name="Duharcourt S."/>
            <person name="Guigo R."/>
            <person name="Gogendeau D."/>
            <person name="Katinka M."/>
            <person name="Keller A.-M."/>
            <person name="Kissmehl R."/>
            <person name="Klotz C."/>
            <person name="Koll F."/>
            <person name="Le Moue A."/>
            <person name="Lepere C."/>
            <person name="Malinsky S."/>
            <person name="Nowacki M."/>
            <person name="Nowak J.K."/>
            <person name="Plattner H."/>
            <person name="Poulain J."/>
            <person name="Ruiz F."/>
            <person name="Serrano V."/>
            <person name="Zagulski M."/>
            <person name="Dessen P."/>
            <person name="Betermier M."/>
            <person name="Weissenbach J."/>
            <person name="Scarpelli C."/>
            <person name="Schachter V."/>
            <person name="Sperling L."/>
            <person name="Meyer E."/>
            <person name="Cohen J."/>
            <person name="Wincker P."/>
        </authorList>
    </citation>
    <scope>NUCLEOTIDE SEQUENCE [LARGE SCALE GENOMIC DNA]</scope>
    <source>
        <strain evidence="2 3">Stock d4-2</strain>
    </source>
</reference>
<keyword evidence="3" id="KW-1185">Reference proteome</keyword>
<dbReference type="OMA" id="FLSNCYF"/>
<accession>A0D4R4</accession>